<dbReference type="EMBL" id="JBHRSV010000001">
    <property type="protein sequence ID" value="MFC2925142.1"/>
    <property type="molecule type" value="Genomic_DNA"/>
</dbReference>
<evidence type="ECO:0000256" key="1">
    <source>
        <dbReference type="SAM" id="Coils"/>
    </source>
</evidence>
<gene>
    <name evidence="3" type="ORF">ACFOOR_03390</name>
</gene>
<feature type="region of interest" description="Disordered" evidence="2">
    <location>
        <begin position="145"/>
        <end position="178"/>
    </location>
</feature>
<proteinExistence type="predicted"/>
<feature type="compositionally biased region" description="Basic and acidic residues" evidence="2">
    <location>
        <begin position="164"/>
        <end position="178"/>
    </location>
</feature>
<reference evidence="4" key="1">
    <citation type="journal article" date="2019" name="Int. J. Syst. Evol. Microbiol.">
        <title>The Global Catalogue of Microorganisms (GCM) 10K type strain sequencing project: providing services to taxonomists for standard genome sequencing and annotation.</title>
        <authorList>
            <consortium name="The Broad Institute Genomics Platform"/>
            <consortium name="The Broad Institute Genome Sequencing Center for Infectious Disease"/>
            <person name="Wu L."/>
            <person name="Ma J."/>
        </authorList>
    </citation>
    <scope>NUCLEOTIDE SEQUENCE [LARGE SCALE GENOMIC DNA]</scope>
    <source>
        <strain evidence="4">KCTC 52487</strain>
    </source>
</reference>
<accession>A0ABV6ZUN0</accession>
<keyword evidence="1" id="KW-0175">Coiled coil</keyword>
<dbReference type="Pfam" id="PF13801">
    <property type="entry name" value="Metal_resist"/>
    <property type="match status" value="1"/>
</dbReference>
<keyword evidence="4" id="KW-1185">Reference proteome</keyword>
<dbReference type="RefSeq" id="WP_343164021.1">
    <property type="nucleotide sequence ID" value="NZ_JBHRSV010000001.1"/>
</dbReference>
<evidence type="ECO:0000256" key="2">
    <source>
        <dbReference type="SAM" id="MobiDB-lite"/>
    </source>
</evidence>
<evidence type="ECO:0000313" key="3">
    <source>
        <dbReference type="EMBL" id="MFC2925142.1"/>
    </source>
</evidence>
<name>A0ABV6ZUN0_9PROT</name>
<organism evidence="3 4">
    <name type="scientific">Hyphobacterium vulgare</name>
    <dbReference type="NCBI Taxonomy" id="1736751"/>
    <lineage>
        <taxon>Bacteria</taxon>
        <taxon>Pseudomonadati</taxon>
        <taxon>Pseudomonadota</taxon>
        <taxon>Alphaproteobacteria</taxon>
        <taxon>Maricaulales</taxon>
        <taxon>Maricaulaceae</taxon>
        <taxon>Hyphobacterium</taxon>
    </lineage>
</organism>
<sequence>MNRATPWVIALLVSVLANGAMLGLTLHSVSGGPRFDRGHDHTPPAGLRGDGFSVRAFLGALPPEDRESAAGRLRDGRDEVIAHMRDVRDAQQAVEAALRREPFDAEAVRSAMQNLRAARGELEGEIERAIIDIIADLPPEERMRVLEQGMRGDQGRRGLPPHRRPGDGPMRDGPPREG</sequence>
<protein>
    <submittedName>
        <fullName evidence="3">Periplasmic heavy metal sensor</fullName>
    </submittedName>
</protein>
<feature type="coiled-coil region" evidence="1">
    <location>
        <begin position="105"/>
        <end position="132"/>
    </location>
</feature>
<evidence type="ECO:0000313" key="4">
    <source>
        <dbReference type="Proteomes" id="UP001595379"/>
    </source>
</evidence>
<comment type="caution">
    <text evidence="3">The sequence shown here is derived from an EMBL/GenBank/DDBJ whole genome shotgun (WGS) entry which is preliminary data.</text>
</comment>
<dbReference type="Proteomes" id="UP001595379">
    <property type="component" value="Unassembled WGS sequence"/>
</dbReference>
<dbReference type="InterPro" id="IPR025961">
    <property type="entry name" value="Metal_resist"/>
</dbReference>